<organism evidence="4 5">
    <name type="scientific">Aspergillus bombycis</name>
    <dbReference type="NCBI Taxonomy" id="109264"/>
    <lineage>
        <taxon>Eukaryota</taxon>
        <taxon>Fungi</taxon>
        <taxon>Dikarya</taxon>
        <taxon>Ascomycota</taxon>
        <taxon>Pezizomycotina</taxon>
        <taxon>Eurotiomycetes</taxon>
        <taxon>Eurotiomycetidae</taxon>
        <taxon>Eurotiales</taxon>
        <taxon>Aspergillaceae</taxon>
        <taxon>Aspergillus</taxon>
    </lineage>
</organism>
<dbReference type="PROSITE" id="PS50297">
    <property type="entry name" value="ANK_REP_REGION"/>
    <property type="match status" value="2"/>
</dbReference>
<dbReference type="PROSITE" id="PS50088">
    <property type="entry name" value="ANK_REPEAT"/>
    <property type="match status" value="2"/>
</dbReference>
<keyword evidence="2 3" id="KW-0040">ANK repeat</keyword>
<name>A0A1F8ACQ5_9EURO</name>
<keyword evidence="5" id="KW-1185">Reference proteome</keyword>
<protein>
    <submittedName>
        <fullName evidence="4">Ankyrin repeat-containing protein</fullName>
    </submittedName>
</protein>
<dbReference type="SUPFAM" id="SSF48403">
    <property type="entry name" value="Ankyrin repeat"/>
    <property type="match status" value="1"/>
</dbReference>
<dbReference type="PANTHER" id="PTHR24198">
    <property type="entry name" value="ANKYRIN REPEAT AND PROTEIN KINASE DOMAIN-CONTAINING PROTEIN"/>
    <property type="match status" value="1"/>
</dbReference>
<evidence type="ECO:0000256" key="2">
    <source>
        <dbReference type="ARBA" id="ARBA00023043"/>
    </source>
</evidence>
<evidence type="ECO:0000256" key="3">
    <source>
        <dbReference type="PROSITE-ProRule" id="PRU00023"/>
    </source>
</evidence>
<dbReference type="EMBL" id="LYCR01000008">
    <property type="protein sequence ID" value="OGM49520.1"/>
    <property type="molecule type" value="Genomic_DNA"/>
</dbReference>
<accession>A0A1F8ACQ5</accession>
<dbReference type="InterPro" id="IPR002110">
    <property type="entry name" value="Ankyrin_rpt"/>
</dbReference>
<dbReference type="Pfam" id="PF12796">
    <property type="entry name" value="Ank_2"/>
    <property type="match status" value="1"/>
</dbReference>
<feature type="repeat" description="ANK" evidence="3">
    <location>
        <begin position="90"/>
        <end position="122"/>
    </location>
</feature>
<dbReference type="InterPro" id="IPR036770">
    <property type="entry name" value="Ankyrin_rpt-contain_sf"/>
</dbReference>
<evidence type="ECO:0000313" key="4">
    <source>
        <dbReference type="EMBL" id="OGM49520.1"/>
    </source>
</evidence>
<dbReference type="AlphaFoldDB" id="A0A1F8ACQ5"/>
<dbReference type="OrthoDB" id="341259at2759"/>
<dbReference type="STRING" id="109264.A0A1F8ACQ5"/>
<dbReference type="RefSeq" id="XP_022393237.1">
    <property type="nucleotide sequence ID" value="XM_022528779.1"/>
</dbReference>
<sequence length="195" mass="20954">MASSTTLWFVHQPGEIILGVASHLSVSDLNALIQTAHRFHELLSQELYDRAPTLIRNDGNTPLIWAATQGQVACVQKLVRRDPDPARLIDGRAAIHDATAAGQVQIVAVLLEAGVPISLPDNDGHTPLQWAVAHDQELVLRQLLASGAGNVTTPSKENWEWGSALEAAVTLGHQSVARTLLELAPTLPGTIRPFP</sequence>
<reference evidence="4 5" key="1">
    <citation type="journal article" date="2016" name="Genome Biol. Evol.">
        <title>Draft genome sequence of an aflatoxigenic Aspergillus species, A. bombycis.</title>
        <authorList>
            <person name="Moore G.G."/>
            <person name="Mack B.M."/>
            <person name="Beltz S.B."/>
            <person name="Gilbert M.K."/>
        </authorList>
    </citation>
    <scope>NUCLEOTIDE SEQUENCE [LARGE SCALE GENOMIC DNA]</scope>
    <source>
        <strain evidence="5">NRRL 26010</strain>
    </source>
</reference>
<dbReference type="GeneID" id="34445039"/>
<gene>
    <name evidence="4" type="ORF">ABOM_001649</name>
</gene>
<dbReference type="SMART" id="SM00248">
    <property type="entry name" value="ANK"/>
    <property type="match status" value="3"/>
</dbReference>
<evidence type="ECO:0000256" key="1">
    <source>
        <dbReference type="ARBA" id="ARBA00022737"/>
    </source>
</evidence>
<evidence type="ECO:0000313" key="5">
    <source>
        <dbReference type="Proteomes" id="UP000179179"/>
    </source>
</evidence>
<dbReference type="Proteomes" id="UP000179179">
    <property type="component" value="Unassembled WGS sequence"/>
</dbReference>
<comment type="caution">
    <text evidence="4">The sequence shown here is derived from an EMBL/GenBank/DDBJ whole genome shotgun (WGS) entry which is preliminary data.</text>
</comment>
<proteinExistence type="predicted"/>
<dbReference type="Gene3D" id="1.25.40.20">
    <property type="entry name" value="Ankyrin repeat-containing domain"/>
    <property type="match status" value="1"/>
</dbReference>
<dbReference type="PANTHER" id="PTHR24198:SF165">
    <property type="entry name" value="ANKYRIN REPEAT-CONTAINING PROTEIN-RELATED"/>
    <property type="match status" value="1"/>
</dbReference>
<keyword evidence="1" id="KW-0677">Repeat</keyword>
<feature type="repeat" description="ANK" evidence="3">
    <location>
        <begin position="123"/>
        <end position="148"/>
    </location>
</feature>